<gene>
    <name evidence="3" type="ORF">SU32_12640</name>
</gene>
<feature type="domain" description="ParB-like N-terminal" evidence="2">
    <location>
        <begin position="34"/>
        <end position="130"/>
    </location>
</feature>
<dbReference type="SUPFAM" id="SSF109709">
    <property type="entry name" value="KorB DNA-binding domain-like"/>
    <property type="match status" value="1"/>
</dbReference>
<evidence type="ECO:0000259" key="2">
    <source>
        <dbReference type="SMART" id="SM00470"/>
    </source>
</evidence>
<dbReference type="PATRIC" id="fig|1514904.3.peg.1379"/>
<dbReference type="SUPFAM" id="SSF110849">
    <property type="entry name" value="ParB/Sulfiredoxin"/>
    <property type="match status" value="1"/>
</dbReference>
<dbReference type="PANTHER" id="PTHR33375:SF7">
    <property type="entry name" value="CHROMOSOME 2-PARTITIONING PROTEIN PARB-RELATED"/>
    <property type="match status" value="1"/>
</dbReference>
<dbReference type="AlphaFoldDB" id="A0A0N0VLN7"/>
<keyword evidence="4" id="KW-1185">Reference proteome</keyword>
<dbReference type="GO" id="GO:0005694">
    <property type="term" value="C:chromosome"/>
    <property type="evidence" value="ECO:0007669"/>
    <property type="project" value="TreeGrafter"/>
</dbReference>
<evidence type="ECO:0000313" key="3">
    <source>
        <dbReference type="EMBL" id="KPB00658.1"/>
    </source>
</evidence>
<dbReference type="Gene3D" id="1.10.10.2830">
    <property type="match status" value="1"/>
</dbReference>
<proteinExistence type="predicted"/>
<dbReference type="RefSeq" id="WP_053999735.1">
    <property type="nucleotide sequence ID" value="NZ_JXMU01000018.1"/>
</dbReference>
<feature type="compositionally biased region" description="Basic and acidic residues" evidence="1">
    <location>
        <begin position="404"/>
        <end position="414"/>
    </location>
</feature>
<dbReference type="CDD" id="cd16406">
    <property type="entry name" value="ParB_N_like"/>
    <property type="match status" value="1"/>
</dbReference>
<dbReference type="Pfam" id="PF02195">
    <property type="entry name" value="ParB_N"/>
    <property type="match status" value="1"/>
</dbReference>
<dbReference type="PANTHER" id="PTHR33375">
    <property type="entry name" value="CHROMOSOME-PARTITIONING PROTEIN PARB-RELATED"/>
    <property type="match status" value="1"/>
</dbReference>
<feature type="region of interest" description="Disordered" evidence="1">
    <location>
        <begin position="404"/>
        <end position="438"/>
    </location>
</feature>
<reference evidence="3 4" key="1">
    <citation type="submission" date="2015-01" db="EMBL/GenBank/DDBJ databases">
        <title>Ahrensia donghaiensis sp. nov., a novel dimethylsulphoniopropionate-cleavage bacterium isolated from seawater and emended descriptions of the genus Ahrensia and Ahrensia kielensis.</title>
        <authorList>
            <person name="Liu J."/>
        </authorList>
    </citation>
    <scope>NUCLEOTIDE SEQUENCE [LARGE SCALE GENOMIC DNA]</scope>
    <source>
        <strain evidence="3 4">LZD062</strain>
    </source>
</reference>
<dbReference type="GO" id="GO:0007059">
    <property type="term" value="P:chromosome segregation"/>
    <property type="evidence" value="ECO:0007669"/>
    <property type="project" value="TreeGrafter"/>
</dbReference>
<dbReference type="SMART" id="SM00470">
    <property type="entry name" value="ParB"/>
    <property type="match status" value="1"/>
</dbReference>
<accession>A0A0N0VLN7</accession>
<evidence type="ECO:0000313" key="4">
    <source>
        <dbReference type="Proteomes" id="UP000038011"/>
    </source>
</evidence>
<dbReference type="Gene3D" id="3.90.1530.30">
    <property type="match status" value="1"/>
</dbReference>
<sequence>MATQKAPSKKSATKKIAAKNAETTDHHQAHANIRLIALNQLELSPNNVRKVAPLDADDAELLASIKTLGIKQNLVVHEDTKGKFFVVAGGRRLKALQTLAEQGDLNKDYSVPCLVEDKETATLSSTTENAQRAAMHPADEFAAFAAMIDEGRTESEIATTFGVPESKVRRRLKLARVAPEIFEAYRLGEITLECVMAFTLTDHHDRQMTVWNAIKEQHHYNQHIIKRMLTETSYSASSKLGQFVGVEAYEKAGGAIMRDLFSERDTTYFENPELVERLALAKLTETAKAYEADWKWIDTHLDLEHGALRSFGSVEPQELSYDHPLLIELETVNAREEELAKIGDERDPTDEEAKEYETIEQRLRDIDDEIELAKPFSDEHRAIAGVVITIGWHGETQITRGLVRPEDMPGRDANDDTDDISAGFNAPMSSTPAPVSDPAAAMRKAEGMPNSLADDLRTARHHILRAHLAADYDVAFDAMLYSMAKKALANCYVDVLPLDVSLTSYYAPNADKLLTGSVADRMLIALKEGLNLDWVDLEQPSDFKAMCLLSVEDKQNLFAWAAATALKGQLSSDNRPSAVVEELGSRMDVDVAACWRPTVANYWGSVTKAHIALIAGEIISDDFAEERSAEKKIDAAAAMEPAFAENALEAAGLEKAVALKTARWLPKGMEFAEANVVDEMIDDKTPAENSDPEDALPAFLAADTAA</sequence>
<dbReference type="EMBL" id="JXMU01000018">
    <property type="protein sequence ID" value="KPB00658.1"/>
    <property type="molecule type" value="Genomic_DNA"/>
</dbReference>
<comment type="caution">
    <text evidence="3">The sequence shown here is derived from an EMBL/GenBank/DDBJ whole genome shotgun (WGS) entry which is preliminary data.</text>
</comment>
<evidence type="ECO:0000256" key="1">
    <source>
        <dbReference type="SAM" id="MobiDB-lite"/>
    </source>
</evidence>
<dbReference type="InterPro" id="IPR003115">
    <property type="entry name" value="ParB_N"/>
</dbReference>
<protein>
    <submittedName>
        <fullName evidence="3">Plasmid partitioning protein ParB</fullName>
    </submittedName>
</protein>
<dbReference type="Proteomes" id="UP000038011">
    <property type="component" value="Unassembled WGS sequence"/>
</dbReference>
<feature type="region of interest" description="Disordered" evidence="1">
    <location>
        <begin position="1"/>
        <end position="26"/>
    </location>
</feature>
<organism evidence="3 4">
    <name type="scientific">Ahrensia marina</name>
    <dbReference type="NCBI Taxonomy" id="1514904"/>
    <lineage>
        <taxon>Bacteria</taxon>
        <taxon>Pseudomonadati</taxon>
        <taxon>Pseudomonadota</taxon>
        <taxon>Alphaproteobacteria</taxon>
        <taxon>Hyphomicrobiales</taxon>
        <taxon>Ahrensiaceae</taxon>
        <taxon>Ahrensia</taxon>
    </lineage>
</organism>
<dbReference type="OrthoDB" id="9813122at2"/>
<dbReference type="STRING" id="1514904.SU32_12640"/>
<dbReference type="InterPro" id="IPR036086">
    <property type="entry name" value="ParB/Sulfiredoxin_sf"/>
</dbReference>
<dbReference type="InterPro" id="IPR050336">
    <property type="entry name" value="Chromosome_partition/occlusion"/>
</dbReference>
<feature type="compositionally biased region" description="Basic residues" evidence="1">
    <location>
        <begin position="7"/>
        <end position="17"/>
    </location>
</feature>
<name>A0A0N0VLN7_9HYPH</name>